<evidence type="ECO:0000256" key="2">
    <source>
        <dbReference type="ARBA" id="ARBA00022475"/>
    </source>
</evidence>
<evidence type="ECO:0000313" key="9">
    <source>
        <dbReference type="EMBL" id="ANG63101.1"/>
    </source>
</evidence>
<dbReference type="GO" id="GO:0015423">
    <property type="term" value="F:ABC-type maltose transporter activity"/>
    <property type="evidence" value="ECO:0007669"/>
    <property type="project" value="TreeGrafter"/>
</dbReference>
<dbReference type="NCBIfam" id="NF008653">
    <property type="entry name" value="PRK11650.1"/>
    <property type="match status" value="1"/>
</dbReference>
<sequence length="384" mass="41704">MADVKLSNIKKSYGETPVLHGIDLDIKHGEFVVLVGASGCGKSTLLRLIAGLEDISSGELCIGEQQVNSLPPAQRGIAMVFQSYALYPHMSVFKNMSYGLKIAGKDKAFIEAKVRDAARILHIDHLLERLPRELSGGQRQRVAIGRAIVRDPNVFLFDEPLSNLDAALRVKTRVEIGKLHQELGATIIYVTHDQVEAMTLGDKIVVMNQGRVEQCGTPLELYQHPSTRFVGGFIGSPKMNFIDGKVAAIGSDHIEIQLSNGCRSRACVEAGDLKIGDSVTLGVRPEHIEERSDAGTLLSGDVSLVERLGEASFIYMTLGDGTEMVVRGSGESTVTTCERIEVSFAPHNAHVFDSNDRALRRLKPGNVHSTAQLAQLKAVGQETL</sequence>
<evidence type="ECO:0000256" key="3">
    <source>
        <dbReference type="ARBA" id="ARBA00022519"/>
    </source>
</evidence>
<keyword evidence="5" id="KW-0547">Nucleotide-binding</keyword>
<reference evidence="9 10" key="2">
    <citation type="journal article" date="2018" name="Int. J. Syst. Evol. Microbiol.">
        <title>Marinobacterium aestuarii sp. nov., a benzene-degrading marine bacterium isolated from estuary sediment.</title>
        <authorList>
            <person name="Bae S.S."/>
            <person name="Jung J."/>
            <person name="Chung D."/>
            <person name="Baek K."/>
        </authorList>
    </citation>
    <scope>NUCLEOTIDE SEQUENCE [LARGE SCALE GENOMIC DNA]</scope>
    <source>
        <strain evidence="9 10">ST58-10</strain>
    </source>
</reference>
<keyword evidence="1" id="KW-0813">Transport</keyword>
<accession>A0A1A9EZL0</accession>
<dbReference type="InterPro" id="IPR017871">
    <property type="entry name" value="ABC_transporter-like_CS"/>
</dbReference>
<dbReference type="PROSITE" id="PS00211">
    <property type="entry name" value="ABC_TRANSPORTER_1"/>
    <property type="match status" value="1"/>
</dbReference>
<dbReference type="InterPro" id="IPR003439">
    <property type="entry name" value="ABC_transporter-like_ATP-bd"/>
</dbReference>
<evidence type="ECO:0000256" key="6">
    <source>
        <dbReference type="ARBA" id="ARBA00022840"/>
    </source>
</evidence>
<dbReference type="SUPFAM" id="SSF50331">
    <property type="entry name" value="MOP-like"/>
    <property type="match status" value="1"/>
</dbReference>
<evidence type="ECO:0000313" key="10">
    <source>
        <dbReference type="Proteomes" id="UP000078070"/>
    </source>
</evidence>
<dbReference type="InterPro" id="IPR008995">
    <property type="entry name" value="Mo/tungstate-bd_C_term_dom"/>
</dbReference>
<dbReference type="GO" id="GO:0005524">
    <property type="term" value="F:ATP binding"/>
    <property type="evidence" value="ECO:0007669"/>
    <property type="project" value="UniProtKB-KW"/>
</dbReference>
<dbReference type="CDD" id="cd03301">
    <property type="entry name" value="ABC_MalK_N"/>
    <property type="match status" value="1"/>
</dbReference>
<keyword evidence="4" id="KW-0762">Sugar transport</keyword>
<dbReference type="Pfam" id="PF17912">
    <property type="entry name" value="OB_MalK"/>
    <property type="match status" value="1"/>
</dbReference>
<evidence type="ECO:0000256" key="1">
    <source>
        <dbReference type="ARBA" id="ARBA00022448"/>
    </source>
</evidence>
<dbReference type="InterPro" id="IPR015855">
    <property type="entry name" value="ABC_transpr_MalK-like"/>
</dbReference>
<dbReference type="InterPro" id="IPR012340">
    <property type="entry name" value="NA-bd_OB-fold"/>
</dbReference>
<dbReference type="GO" id="GO:0016887">
    <property type="term" value="F:ATP hydrolysis activity"/>
    <property type="evidence" value="ECO:0007669"/>
    <property type="project" value="InterPro"/>
</dbReference>
<dbReference type="InterPro" id="IPR003593">
    <property type="entry name" value="AAA+_ATPase"/>
</dbReference>
<dbReference type="EMBL" id="CP015839">
    <property type="protein sequence ID" value="ANG63101.1"/>
    <property type="molecule type" value="Genomic_DNA"/>
</dbReference>
<keyword evidence="3" id="KW-0997">Cell inner membrane</keyword>
<evidence type="ECO:0000256" key="5">
    <source>
        <dbReference type="ARBA" id="ARBA00022741"/>
    </source>
</evidence>
<feature type="domain" description="ABC transporter" evidence="8">
    <location>
        <begin position="4"/>
        <end position="234"/>
    </location>
</feature>
<dbReference type="PANTHER" id="PTHR43875">
    <property type="entry name" value="MALTODEXTRIN IMPORT ATP-BINDING PROTEIN MSMX"/>
    <property type="match status" value="1"/>
</dbReference>
<organism evidence="9 10">
    <name type="scientific">Marinobacterium aestuarii</name>
    <dbReference type="NCBI Taxonomy" id="1821621"/>
    <lineage>
        <taxon>Bacteria</taxon>
        <taxon>Pseudomonadati</taxon>
        <taxon>Pseudomonadota</taxon>
        <taxon>Gammaproteobacteria</taxon>
        <taxon>Oceanospirillales</taxon>
        <taxon>Oceanospirillaceae</taxon>
        <taxon>Marinobacterium</taxon>
    </lineage>
</organism>
<proteinExistence type="predicted"/>
<dbReference type="InterPro" id="IPR027417">
    <property type="entry name" value="P-loop_NTPase"/>
</dbReference>
<dbReference type="Pfam" id="PF00005">
    <property type="entry name" value="ABC_tran"/>
    <property type="match status" value="1"/>
</dbReference>
<dbReference type="KEGG" id="mars:A8C75_11875"/>
<dbReference type="AlphaFoldDB" id="A0A1A9EZL0"/>
<evidence type="ECO:0000256" key="4">
    <source>
        <dbReference type="ARBA" id="ARBA00022597"/>
    </source>
</evidence>
<protein>
    <submittedName>
        <fullName evidence="9">ABC transporter</fullName>
    </submittedName>
</protein>
<dbReference type="OrthoDB" id="9802264at2"/>
<dbReference type="Gene3D" id="2.40.50.140">
    <property type="entry name" value="Nucleic acid-binding proteins"/>
    <property type="match status" value="1"/>
</dbReference>
<dbReference type="PROSITE" id="PS50893">
    <property type="entry name" value="ABC_TRANSPORTER_2"/>
    <property type="match status" value="1"/>
</dbReference>
<gene>
    <name evidence="9" type="ORF">A8C75_11875</name>
</gene>
<dbReference type="PANTHER" id="PTHR43875:SF3">
    <property type="entry name" value="MALTOSE_MALTODEXTRIN IMPORT ATP-BINDING PROTEIN MALK"/>
    <property type="match status" value="1"/>
</dbReference>
<dbReference type="SMART" id="SM00382">
    <property type="entry name" value="AAA"/>
    <property type="match status" value="1"/>
</dbReference>
<dbReference type="GO" id="GO:0055052">
    <property type="term" value="C:ATP-binding cassette (ABC) transporter complex, substrate-binding subunit-containing"/>
    <property type="evidence" value="ECO:0007669"/>
    <property type="project" value="TreeGrafter"/>
</dbReference>
<dbReference type="Gene3D" id="2.40.50.100">
    <property type="match status" value="1"/>
</dbReference>
<dbReference type="GO" id="GO:1990060">
    <property type="term" value="C:maltose transport complex"/>
    <property type="evidence" value="ECO:0007669"/>
    <property type="project" value="TreeGrafter"/>
</dbReference>
<evidence type="ECO:0000259" key="8">
    <source>
        <dbReference type="PROSITE" id="PS50893"/>
    </source>
</evidence>
<dbReference type="STRING" id="1821621.A8C75_11875"/>
<dbReference type="RefSeq" id="WP_067382447.1">
    <property type="nucleotide sequence ID" value="NZ_CP015839.1"/>
</dbReference>
<dbReference type="Proteomes" id="UP000078070">
    <property type="component" value="Chromosome"/>
</dbReference>
<dbReference type="FunFam" id="3.40.50.300:FF:000042">
    <property type="entry name" value="Maltose/maltodextrin ABC transporter, ATP-binding protein"/>
    <property type="match status" value="1"/>
</dbReference>
<keyword evidence="10" id="KW-1185">Reference proteome</keyword>
<keyword evidence="2" id="KW-1003">Cell membrane</keyword>
<dbReference type="InterPro" id="IPR047641">
    <property type="entry name" value="ABC_transpr_MalK/UgpC-like"/>
</dbReference>
<reference evidence="10" key="1">
    <citation type="submission" date="2016-05" db="EMBL/GenBank/DDBJ databases">
        <authorList>
            <person name="Baek K."/>
            <person name="Yang S.-J."/>
        </authorList>
    </citation>
    <scope>NUCLEOTIDE SEQUENCE [LARGE SCALE GENOMIC DNA]</scope>
    <source>
        <strain evidence="10">ST58-10</strain>
    </source>
</reference>
<evidence type="ECO:0000256" key="7">
    <source>
        <dbReference type="ARBA" id="ARBA00023136"/>
    </source>
</evidence>
<dbReference type="SUPFAM" id="SSF52540">
    <property type="entry name" value="P-loop containing nucleoside triphosphate hydrolases"/>
    <property type="match status" value="1"/>
</dbReference>
<keyword evidence="6" id="KW-0067">ATP-binding</keyword>
<dbReference type="InterPro" id="IPR040582">
    <property type="entry name" value="OB_MalK-like"/>
</dbReference>
<keyword evidence="7" id="KW-0472">Membrane</keyword>
<name>A0A1A9EZL0_9GAMM</name>
<dbReference type="Gene3D" id="3.40.50.300">
    <property type="entry name" value="P-loop containing nucleotide triphosphate hydrolases"/>
    <property type="match status" value="1"/>
</dbReference>